<evidence type="ECO:0000259" key="2">
    <source>
        <dbReference type="PROSITE" id="PS50937"/>
    </source>
</evidence>
<evidence type="ECO:0000256" key="1">
    <source>
        <dbReference type="ARBA" id="ARBA00023125"/>
    </source>
</evidence>
<dbReference type="Pfam" id="PF06445">
    <property type="entry name" value="GyrI-like"/>
    <property type="match status" value="1"/>
</dbReference>
<keyword evidence="1" id="KW-0238">DNA-binding</keyword>
<dbReference type="SUPFAM" id="SSF55136">
    <property type="entry name" value="Probable bacterial effector-binding domain"/>
    <property type="match status" value="1"/>
</dbReference>
<protein>
    <submittedName>
        <fullName evidence="3">Putative transcriptional regulator YdeE</fullName>
    </submittedName>
</protein>
<dbReference type="GO" id="GO:0003677">
    <property type="term" value="F:DNA binding"/>
    <property type="evidence" value="ECO:0007669"/>
    <property type="project" value="UniProtKB-KW"/>
</dbReference>
<accession>A0A347ZNP8</accession>
<dbReference type="PANTHER" id="PTHR30204">
    <property type="entry name" value="REDOX-CYCLING DRUG-SENSING TRANSCRIPTIONAL ACTIVATOR SOXR"/>
    <property type="match status" value="1"/>
</dbReference>
<dbReference type="CDD" id="cd01107">
    <property type="entry name" value="HTH_BmrR"/>
    <property type="match status" value="1"/>
</dbReference>
<dbReference type="SUPFAM" id="SSF46955">
    <property type="entry name" value="Putative DNA-binding domain"/>
    <property type="match status" value="1"/>
</dbReference>
<feature type="domain" description="HTH merR-type" evidence="2">
    <location>
        <begin position="2"/>
        <end position="72"/>
    </location>
</feature>
<dbReference type="InterPro" id="IPR010499">
    <property type="entry name" value="AraC_E-bd"/>
</dbReference>
<keyword evidence="4" id="KW-1185">Reference proteome</keyword>
<name>A0A347ZNP8_9CHLR</name>
<dbReference type="PROSITE" id="PS00552">
    <property type="entry name" value="HTH_MERR_1"/>
    <property type="match status" value="1"/>
</dbReference>
<dbReference type="InterPro" id="IPR011256">
    <property type="entry name" value="Reg_factor_effector_dom_sf"/>
</dbReference>
<organism evidence="3 4">
    <name type="scientific">Pelolinea submarina</name>
    <dbReference type="NCBI Taxonomy" id="913107"/>
    <lineage>
        <taxon>Bacteria</taxon>
        <taxon>Bacillati</taxon>
        <taxon>Chloroflexota</taxon>
        <taxon>Anaerolineae</taxon>
        <taxon>Anaerolineales</taxon>
        <taxon>Anaerolineaceae</taxon>
        <taxon>Pelolinea</taxon>
    </lineage>
</organism>
<proteinExistence type="predicted"/>
<dbReference type="Gene3D" id="3.20.80.10">
    <property type="entry name" value="Regulatory factor, effector binding domain"/>
    <property type="match status" value="1"/>
</dbReference>
<dbReference type="GO" id="GO:0003700">
    <property type="term" value="F:DNA-binding transcription factor activity"/>
    <property type="evidence" value="ECO:0007669"/>
    <property type="project" value="InterPro"/>
</dbReference>
<dbReference type="RefSeq" id="WP_116225185.1">
    <property type="nucleotide sequence ID" value="NZ_AP018437.1"/>
</dbReference>
<dbReference type="InterPro" id="IPR000551">
    <property type="entry name" value="MerR-type_HTH_dom"/>
</dbReference>
<dbReference type="SMART" id="SM00422">
    <property type="entry name" value="HTH_MERR"/>
    <property type="match status" value="1"/>
</dbReference>
<dbReference type="AlphaFoldDB" id="A0A347ZNP8"/>
<evidence type="ECO:0000313" key="3">
    <source>
        <dbReference type="EMBL" id="REG08532.1"/>
    </source>
</evidence>
<dbReference type="InterPro" id="IPR029442">
    <property type="entry name" value="GyrI-like"/>
</dbReference>
<dbReference type="PROSITE" id="PS50937">
    <property type="entry name" value="HTH_MERR_2"/>
    <property type="match status" value="1"/>
</dbReference>
<dbReference type="Proteomes" id="UP000256388">
    <property type="component" value="Unassembled WGS sequence"/>
</dbReference>
<dbReference type="InterPro" id="IPR009061">
    <property type="entry name" value="DNA-bd_dom_put_sf"/>
</dbReference>
<dbReference type="SMART" id="SM00871">
    <property type="entry name" value="AraC_E_bind"/>
    <property type="match status" value="1"/>
</dbReference>
<comment type="caution">
    <text evidence="3">The sequence shown here is derived from an EMBL/GenBank/DDBJ whole genome shotgun (WGS) entry which is preliminary data.</text>
</comment>
<gene>
    <name evidence="3" type="ORF">DFR64_1901</name>
</gene>
<dbReference type="Gene3D" id="1.10.1660.10">
    <property type="match status" value="1"/>
</dbReference>
<dbReference type="PANTHER" id="PTHR30204:SF97">
    <property type="entry name" value="MERR FAMILY REGULATORY PROTEIN"/>
    <property type="match status" value="1"/>
</dbReference>
<dbReference type="Pfam" id="PF13411">
    <property type="entry name" value="MerR_1"/>
    <property type="match status" value="1"/>
</dbReference>
<dbReference type="InterPro" id="IPR047057">
    <property type="entry name" value="MerR_fam"/>
</dbReference>
<evidence type="ECO:0000313" key="4">
    <source>
        <dbReference type="Proteomes" id="UP000256388"/>
    </source>
</evidence>
<sequence length="292" mass="33418">MLIKIGDFARESGVTVKALRHYEHLNLLRPAWINRYNGYRYYAPEQKVRLELILAYKRMGFPLAQIGKLLEEQLTDTDLVSLLQNRKSALVSQIEREQIKLDAVESSLNDALRGGRRKLESSLSHRMNPKIEEKMKESMEIEIKNIPALKLVGLRYQGRNEQNEIVELWTAFNRLSGQIKHFTGEAAYGVCSIPDSLPEGEFEYLCAFPVAEYDAIPEGMVSMDLEPMRVAVFAHCGSQEGLGDTYTRIYQEWLPQAELEPLKAGLDLEVYTEEFKDFASDSVMYIYVPVKA</sequence>
<dbReference type="EMBL" id="QUMS01000002">
    <property type="protein sequence ID" value="REG08532.1"/>
    <property type="molecule type" value="Genomic_DNA"/>
</dbReference>
<dbReference type="OrthoDB" id="9773308at2"/>
<reference evidence="3 4" key="1">
    <citation type="submission" date="2018-08" db="EMBL/GenBank/DDBJ databases">
        <title>Genomic Encyclopedia of Type Strains, Phase IV (KMG-IV): sequencing the most valuable type-strain genomes for metagenomic binning, comparative biology and taxonomic classification.</title>
        <authorList>
            <person name="Goeker M."/>
        </authorList>
    </citation>
    <scope>NUCLEOTIDE SEQUENCE [LARGE SCALE GENOMIC DNA]</scope>
    <source>
        <strain evidence="3 4">DSM 23923</strain>
    </source>
</reference>